<feature type="transmembrane region" description="Helical" evidence="6">
    <location>
        <begin position="43"/>
        <end position="64"/>
    </location>
</feature>
<dbReference type="InterPro" id="IPR000620">
    <property type="entry name" value="EamA_dom"/>
</dbReference>
<feature type="transmembrane region" description="Helical" evidence="6">
    <location>
        <begin position="134"/>
        <end position="153"/>
    </location>
</feature>
<dbReference type="EMBL" id="CAJB01000198">
    <property type="protein sequence ID" value="CCH78336.1"/>
    <property type="molecule type" value="Genomic_DNA"/>
</dbReference>
<feature type="transmembrane region" description="Helical" evidence="6">
    <location>
        <begin position="188"/>
        <end position="207"/>
    </location>
</feature>
<evidence type="ECO:0000259" key="7">
    <source>
        <dbReference type="Pfam" id="PF00892"/>
    </source>
</evidence>
<gene>
    <name evidence="8" type="ORF">BN12_2770007</name>
</gene>
<dbReference type="Proteomes" id="UP000035721">
    <property type="component" value="Unassembled WGS sequence"/>
</dbReference>
<keyword evidence="3 6" id="KW-0812">Transmembrane</keyword>
<evidence type="ECO:0000256" key="2">
    <source>
        <dbReference type="ARBA" id="ARBA00007362"/>
    </source>
</evidence>
<feature type="domain" description="EamA" evidence="7">
    <location>
        <begin position="13"/>
        <end position="147"/>
    </location>
</feature>
<comment type="caution">
    <text evidence="8">The sequence shown here is derived from an EMBL/GenBank/DDBJ whole genome shotgun (WGS) entry which is preliminary data.</text>
</comment>
<reference evidence="8 9" key="1">
    <citation type="journal article" date="2013" name="ISME J.">
        <title>A metabolic model for members of the genus Tetrasphaera involved in enhanced biological phosphorus removal.</title>
        <authorList>
            <person name="Kristiansen R."/>
            <person name="Nguyen H.T.T."/>
            <person name="Saunders A.M."/>
            <person name="Nielsen J.L."/>
            <person name="Wimmer R."/>
            <person name="Le V.Q."/>
            <person name="McIlroy S.J."/>
            <person name="Petrovski S."/>
            <person name="Seviour R.J."/>
            <person name="Calteau A."/>
            <person name="Nielsen K.L."/>
            <person name="Nielsen P.H."/>
        </authorList>
    </citation>
    <scope>NUCLEOTIDE SEQUENCE [LARGE SCALE GENOMIC DNA]</scope>
    <source>
        <strain evidence="8 9">T1-X7</strain>
    </source>
</reference>
<keyword evidence="9" id="KW-1185">Reference proteome</keyword>
<evidence type="ECO:0000256" key="6">
    <source>
        <dbReference type="SAM" id="Phobius"/>
    </source>
</evidence>
<feature type="transmembrane region" description="Helical" evidence="6">
    <location>
        <begin position="102"/>
        <end position="122"/>
    </location>
</feature>
<feature type="transmembrane region" description="Helical" evidence="6">
    <location>
        <begin position="227"/>
        <end position="245"/>
    </location>
</feature>
<dbReference type="RefSeq" id="WP_083454806.1">
    <property type="nucleotide sequence ID" value="NZ_HF570958.1"/>
</dbReference>
<feature type="transmembrane region" description="Helical" evidence="6">
    <location>
        <begin position="76"/>
        <end position="96"/>
    </location>
</feature>
<protein>
    <recommendedName>
        <fullName evidence="7">EamA domain-containing protein</fullName>
    </recommendedName>
</protein>
<dbReference type="AlphaFoldDB" id="A0A077LXC5"/>
<dbReference type="STRING" id="1194083.BN12_2770007"/>
<dbReference type="InterPro" id="IPR037185">
    <property type="entry name" value="EmrE-like"/>
</dbReference>
<evidence type="ECO:0000313" key="8">
    <source>
        <dbReference type="EMBL" id="CCH78336.1"/>
    </source>
</evidence>
<dbReference type="Pfam" id="PF00892">
    <property type="entry name" value="EamA"/>
    <property type="match status" value="2"/>
</dbReference>
<organism evidence="8 9">
    <name type="scientific">Nostocoides japonicum T1-X7</name>
    <dbReference type="NCBI Taxonomy" id="1194083"/>
    <lineage>
        <taxon>Bacteria</taxon>
        <taxon>Bacillati</taxon>
        <taxon>Actinomycetota</taxon>
        <taxon>Actinomycetes</taxon>
        <taxon>Micrococcales</taxon>
        <taxon>Intrasporangiaceae</taxon>
        <taxon>Nostocoides</taxon>
    </lineage>
</organism>
<evidence type="ECO:0000256" key="3">
    <source>
        <dbReference type="ARBA" id="ARBA00022692"/>
    </source>
</evidence>
<accession>A0A077LXC5</accession>
<dbReference type="GO" id="GO:0016020">
    <property type="term" value="C:membrane"/>
    <property type="evidence" value="ECO:0007669"/>
    <property type="project" value="UniProtKB-SubCell"/>
</dbReference>
<evidence type="ECO:0000256" key="4">
    <source>
        <dbReference type="ARBA" id="ARBA00022989"/>
    </source>
</evidence>
<feature type="transmembrane region" description="Helical" evidence="6">
    <location>
        <begin position="159"/>
        <end position="176"/>
    </location>
</feature>
<dbReference type="SUPFAM" id="SSF103481">
    <property type="entry name" value="Multidrug resistance efflux transporter EmrE"/>
    <property type="match status" value="2"/>
</dbReference>
<evidence type="ECO:0000313" key="9">
    <source>
        <dbReference type="Proteomes" id="UP000035721"/>
    </source>
</evidence>
<comment type="subcellular location">
    <subcellularLocation>
        <location evidence="1">Membrane</location>
        <topology evidence="1">Multi-pass membrane protein</topology>
    </subcellularLocation>
</comment>
<dbReference type="PANTHER" id="PTHR32322">
    <property type="entry name" value="INNER MEMBRANE TRANSPORTER"/>
    <property type="match status" value="1"/>
</dbReference>
<feature type="transmembrane region" description="Helical" evidence="6">
    <location>
        <begin position="257"/>
        <end position="277"/>
    </location>
</feature>
<dbReference type="InterPro" id="IPR050638">
    <property type="entry name" value="AA-Vitamin_Transporters"/>
</dbReference>
<evidence type="ECO:0000256" key="5">
    <source>
        <dbReference type="ARBA" id="ARBA00023136"/>
    </source>
</evidence>
<keyword evidence="5 6" id="KW-0472">Membrane</keyword>
<name>A0A077LXC5_9MICO</name>
<feature type="domain" description="EamA" evidence="7">
    <location>
        <begin position="159"/>
        <end position="299"/>
    </location>
</feature>
<sequence length="358" mass="36859">MTRLRQATGSNLALVAALLSAFTFATSGPAARSLLEVGWSPGAVVLLRLLIACLILLPAAVVTLHGRWHLLSDHAWSVVAYGVLGVALCQVCYFQAVRTVAVGVALLLEYLAIVLVVVVSILRTRRLPSRLTTLGMVLSVIGLVLVLDLLGVARPATGGVLWALFAALGLAGYFLVASEETGLPPVALAGFGMLLGAVALGLLGALGVLSMDVSSRPVHLAGHELPWWVSIVDLAVMATAAAYFLGIVGARGLGATVASFVGLTEVVFAVLVAWVLLGQLPRPVQLIGGVIVLAGVVAVRLGAHPVAEVAPEPLPKCDADPEPVPVCDADPELVPVCDADPEPLPVSDPLAAYHPTAS</sequence>
<dbReference type="PANTHER" id="PTHR32322:SF2">
    <property type="entry name" value="EAMA DOMAIN-CONTAINING PROTEIN"/>
    <property type="match status" value="1"/>
</dbReference>
<evidence type="ECO:0000256" key="1">
    <source>
        <dbReference type="ARBA" id="ARBA00004141"/>
    </source>
</evidence>
<keyword evidence="4 6" id="KW-1133">Transmembrane helix</keyword>
<comment type="similarity">
    <text evidence="2">Belongs to the EamA transporter family.</text>
</comment>
<proteinExistence type="inferred from homology"/>